<name>A0A4R9KAE4_9LEPT</name>
<evidence type="ECO:0000259" key="2">
    <source>
        <dbReference type="SMART" id="SM00849"/>
    </source>
</evidence>
<dbReference type="AlphaFoldDB" id="A0A4R9KAE4"/>
<proteinExistence type="predicted"/>
<dbReference type="InterPro" id="IPR050114">
    <property type="entry name" value="UPF0173_UPF0282_UlaG_hydrolase"/>
</dbReference>
<dbReference type="OrthoDB" id="9805728at2"/>
<dbReference type="GO" id="GO:0016787">
    <property type="term" value="F:hydrolase activity"/>
    <property type="evidence" value="ECO:0007669"/>
    <property type="project" value="UniProtKB-KW"/>
</dbReference>
<dbReference type="Gene3D" id="3.60.15.10">
    <property type="entry name" value="Ribonuclease Z/Hydroxyacylglutathione hydrolase-like"/>
    <property type="match status" value="1"/>
</dbReference>
<dbReference type="SUPFAM" id="SSF56281">
    <property type="entry name" value="Metallo-hydrolase/oxidoreductase"/>
    <property type="match status" value="1"/>
</dbReference>
<feature type="signal peptide" evidence="1">
    <location>
        <begin position="1"/>
        <end position="27"/>
    </location>
</feature>
<gene>
    <name evidence="3" type="ORF">EHQ64_06845</name>
</gene>
<keyword evidence="4" id="KW-1185">Reference proteome</keyword>
<dbReference type="Proteomes" id="UP000297762">
    <property type="component" value="Unassembled WGS sequence"/>
</dbReference>
<keyword evidence="1" id="KW-0732">Signal</keyword>
<evidence type="ECO:0000313" key="4">
    <source>
        <dbReference type="Proteomes" id="UP000297762"/>
    </source>
</evidence>
<accession>A0A4R9KAE4</accession>
<dbReference type="InterPro" id="IPR001279">
    <property type="entry name" value="Metallo-B-lactamas"/>
</dbReference>
<sequence>MRNKNISLRFFQILILFTLQYCLSASANIQDFKGHFAGNDPRDLVSDIPKGKVRAVFLGTSSILLDDGETQILTDGFFSRPSLFKTAFGKVSSNEEEIKYVMLLSGIKKLKGIFVCHSHYDHSMDAPYIAKETGAKLYGSESTMQIGRGGGLAEDRMELFNPGKKIQIGKFKITVLNSKHTPPFKILGKTNAADPNRPHLTEALPQPANAEDYIEGGTFDFLVEHGKNSILIKGSTNYIEDAWKDLKADVVFLGIAMLGKLDEDFQTKYYEETIGKTSPKIVIPVHWDNFFRPLSEPLEPNLSLGDDVKKGMEFMIRKTSQDGIQFKILRGFESILLF</sequence>
<feature type="domain" description="Metallo-beta-lactamase" evidence="2">
    <location>
        <begin position="59"/>
        <end position="255"/>
    </location>
</feature>
<feature type="chain" id="PRO_5020290543" evidence="1">
    <location>
        <begin position="28"/>
        <end position="338"/>
    </location>
</feature>
<dbReference type="InterPro" id="IPR036866">
    <property type="entry name" value="RibonucZ/Hydroxyglut_hydro"/>
</dbReference>
<reference evidence="3" key="1">
    <citation type="journal article" date="2019" name="PLoS Negl. Trop. Dis.">
        <title>Revisiting the worldwide diversity of Leptospira species in the environment.</title>
        <authorList>
            <person name="Vincent A.T."/>
            <person name="Schiettekatte O."/>
            <person name="Bourhy P."/>
            <person name="Veyrier F.J."/>
            <person name="Picardeau M."/>
        </authorList>
    </citation>
    <scope>NUCLEOTIDE SEQUENCE [LARGE SCALE GENOMIC DNA]</scope>
    <source>
        <strain evidence="3">201702455</strain>
    </source>
</reference>
<dbReference type="RefSeq" id="WP_135648734.1">
    <property type="nucleotide sequence ID" value="NZ_RQGF01000012.1"/>
</dbReference>
<dbReference type="PANTHER" id="PTHR43546:SF3">
    <property type="entry name" value="UPF0173 METAL-DEPENDENT HYDROLASE MJ1163"/>
    <property type="match status" value="1"/>
</dbReference>
<dbReference type="EMBL" id="RQGF01000012">
    <property type="protein sequence ID" value="TGL63657.1"/>
    <property type="molecule type" value="Genomic_DNA"/>
</dbReference>
<dbReference type="Pfam" id="PF12706">
    <property type="entry name" value="Lactamase_B_2"/>
    <property type="match status" value="1"/>
</dbReference>
<dbReference type="PANTHER" id="PTHR43546">
    <property type="entry name" value="UPF0173 METAL-DEPENDENT HYDROLASE MJ1163-RELATED"/>
    <property type="match status" value="1"/>
</dbReference>
<keyword evidence="3" id="KW-0378">Hydrolase</keyword>
<evidence type="ECO:0000256" key="1">
    <source>
        <dbReference type="SAM" id="SignalP"/>
    </source>
</evidence>
<protein>
    <submittedName>
        <fullName evidence="3">MBL fold metallo-hydrolase</fullName>
    </submittedName>
</protein>
<dbReference type="SMART" id="SM00849">
    <property type="entry name" value="Lactamase_B"/>
    <property type="match status" value="1"/>
</dbReference>
<organism evidence="3 4">
    <name type="scientific">Leptospira sarikeiensis</name>
    <dbReference type="NCBI Taxonomy" id="2484943"/>
    <lineage>
        <taxon>Bacteria</taxon>
        <taxon>Pseudomonadati</taxon>
        <taxon>Spirochaetota</taxon>
        <taxon>Spirochaetia</taxon>
        <taxon>Leptospirales</taxon>
        <taxon>Leptospiraceae</taxon>
        <taxon>Leptospira</taxon>
    </lineage>
</organism>
<comment type="caution">
    <text evidence="3">The sequence shown here is derived from an EMBL/GenBank/DDBJ whole genome shotgun (WGS) entry which is preliminary data.</text>
</comment>
<evidence type="ECO:0000313" key="3">
    <source>
        <dbReference type="EMBL" id="TGL63657.1"/>
    </source>
</evidence>